<dbReference type="Proteomes" id="UP000075243">
    <property type="component" value="Unassembled WGS sequence"/>
</dbReference>
<dbReference type="OMA" id="HIICIRF"/>
<proteinExistence type="predicted"/>
<dbReference type="EMBL" id="KQ483411">
    <property type="protein sequence ID" value="KYP53786.1"/>
    <property type="molecule type" value="Genomic_DNA"/>
</dbReference>
<organism evidence="1 2">
    <name type="scientific">Cajanus cajan</name>
    <name type="common">Pigeon pea</name>
    <name type="synonym">Cajanus indicus</name>
    <dbReference type="NCBI Taxonomy" id="3821"/>
    <lineage>
        <taxon>Eukaryota</taxon>
        <taxon>Viridiplantae</taxon>
        <taxon>Streptophyta</taxon>
        <taxon>Embryophyta</taxon>
        <taxon>Tracheophyta</taxon>
        <taxon>Spermatophyta</taxon>
        <taxon>Magnoliopsida</taxon>
        <taxon>eudicotyledons</taxon>
        <taxon>Gunneridae</taxon>
        <taxon>Pentapetalae</taxon>
        <taxon>rosids</taxon>
        <taxon>fabids</taxon>
        <taxon>Fabales</taxon>
        <taxon>Fabaceae</taxon>
        <taxon>Papilionoideae</taxon>
        <taxon>50 kb inversion clade</taxon>
        <taxon>NPAAA clade</taxon>
        <taxon>indigoferoid/millettioid clade</taxon>
        <taxon>Phaseoleae</taxon>
        <taxon>Cajanus</taxon>
    </lineage>
</organism>
<accession>A0A151SG55</accession>
<gene>
    <name evidence="1" type="ORF">KK1_024360</name>
</gene>
<sequence>MTLVMRKSIKVDNNTLKVVEIDLTHTMVSKVYLNGYWHKVEYERFHIICIRFGCHLTRNCAMKKTTTTLTVVHH</sequence>
<evidence type="ECO:0000313" key="2">
    <source>
        <dbReference type="Proteomes" id="UP000075243"/>
    </source>
</evidence>
<reference evidence="1" key="1">
    <citation type="journal article" date="2012" name="Nat. Biotechnol.">
        <title>Draft genome sequence of pigeonpea (Cajanus cajan), an orphan legume crop of resource-poor farmers.</title>
        <authorList>
            <person name="Varshney R.K."/>
            <person name="Chen W."/>
            <person name="Li Y."/>
            <person name="Bharti A.K."/>
            <person name="Saxena R.K."/>
            <person name="Schlueter J.A."/>
            <person name="Donoghue M.T."/>
            <person name="Azam S."/>
            <person name="Fan G."/>
            <person name="Whaley A.M."/>
            <person name="Farmer A.D."/>
            <person name="Sheridan J."/>
            <person name="Iwata A."/>
            <person name="Tuteja R."/>
            <person name="Penmetsa R.V."/>
            <person name="Wu W."/>
            <person name="Upadhyaya H.D."/>
            <person name="Yang S.P."/>
            <person name="Shah T."/>
            <person name="Saxena K.B."/>
            <person name="Michael T."/>
            <person name="McCombie W.R."/>
            <person name="Yang B."/>
            <person name="Zhang G."/>
            <person name="Yang H."/>
            <person name="Wang J."/>
            <person name="Spillane C."/>
            <person name="Cook D.R."/>
            <person name="May G.D."/>
            <person name="Xu X."/>
            <person name="Jackson S.A."/>
        </authorList>
    </citation>
    <scope>NUCLEOTIDE SEQUENCE [LARGE SCALE GENOMIC DNA]</scope>
</reference>
<keyword evidence="2" id="KW-1185">Reference proteome</keyword>
<name>A0A151SG55_CAJCA</name>
<dbReference type="Gramene" id="C.cajan_23673.t">
    <property type="protein sequence ID" value="C.cajan_23673.t"/>
    <property type="gene ID" value="C.cajan_23673"/>
</dbReference>
<evidence type="ECO:0000313" key="1">
    <source>
        <dbReference type="EMBL" id="KYP53786.1"/>
    </source>
</evidence>
<dbReference type="AlphaFoldDB" id="A0A151SG55"/>
<protein>
    <submittedName>
        <fullName evidence="1">Uncharacterized protein</fullName>
    </submittedName>
</protein>